<dbReference type="InterPro" id="IPR002123">
    <property type="entry name" value="Plipid/glycerol_acylTrfase"/>
</dbReference>
<dbReference type="GO" id="GO:0006072">
    <property type="term" value="P:glycerol-3-phosphate metabolic process"/>
    <property type="evidence" value="ECO:0007669"/>
    <property type="project" value="TreeGrafter"/>
</dbReference>
<name>A0AAD5Y5U4_9FUNG</name>
<dbReference type="InterPro" id="IPR022284">
    <property type="entry name" value="GPAT/DHAPAT"/>
</dbReference>
<keyword evidence="3" id="KW-0808">Transferase</keyword>
<evidence type="ECO:0000256" key="6">
    <source>
        <dbReference type="SAM" id="MobiDB-lite"/>
    </source>
</evidence>
<dbReference type="GO" id="GO:0008654">
    <property type="term" value="P:phospholipid biosynthetic process"/>
    <property type="evidence" value="ECO:0007669"/>
    <property type="project" value="TreeGrafter"/>
</dbReference>
<feature type="compositionally biased region" description="Basic and acidic residues" evidence="6">
    <location>
        <begin position="715"/>
        <end position="729"/>
    </location>
</feature>
<dbReference type="GO" id="GO:0012505">
    <property type="term" value="C:endomembrane system"/>
    <property type="evidence" value="ECO:0007669"/>
    <property type="project" value="UniProtKB-SubCell"/>
</dbReference>
<dbReference type="PANTHER" id="PTHR12563">
    <property type="entry name" value="GLYCEROL-3-PHOSPHATE ACYLTRANSFERASE"/>
    <property type="match status" value="1"/>
</dbReference>
<dbReference type="AlphaFoldDB" id="A0AAD5Y5U4"/>
<evidence type="ECO:0000256" key="4">
    <source>
        <dbReference type="ARBA" id="ARBA00023136"/>
    </source>
</evidence>
<dbReference type="InterPro" id="IPR041728">
    <property type="entry name" value="GPAT/DHAPAT_LPLAT"/>
</dbReference>
<evidence type="ECO:0000256" key="2">
    <source>
        <dbReference type="ARBA" id="ARBA00007937"/>
    </source>
</evidence>
<comment type="similarity">
    <text evidence="2">Belongs to the GPAT/DAPAT family.</text>
</comment>
<organism evidence="8 9">
    <name type="scientific">Boothiomyces macroporosus</name>
    <dbReference type="NCBI Taxonomy" id="261099"/>
    <lineage>
        <taxon>Eukaryota</taxon>
        <taxon>Fungi</taxon>
        <taxon>Fungi incertae sedis</taxon>
        <taxon>Chytridiomycota</taxon>
        <taxon>Chytridiomycota incertae sedis</taxon>
        <taxon>Chytridiomycetes</taxon>
        <taxon>Rhizophydiales</taxon>
        <taxon>Terramycetaceae</taxon>
        <taxon>Boothiomyces</taxon>
    </lineage>
</organism>
<dbReference type="InterPro" id="IPR045520">
    <property type="entry name" value="GPAT/DHAPAT_C"/>
</dbReference>
<evidence type="ECO:0000259" key="7">
    <source>
        <dbReference type="SMART" id="SM00563"/>
    </source>
</evidence>
<keyword evidence="5" id="KW-0012">Acyltransferase</keyword>
<comment type="caution">
    <text evidence="8">The sequence shown here is derived from an EMBL/GenBank/DDBJ whole genome shotgun (WGS) entry which is preliminary data.</text>
</comment>
<dbReference type="GO" id="GO:0004366">
    <property type="term" value="F:glycerol-3-phosphate O-acyltransferase activity"/>
    <property type="evidence" value="ECO:0007669"/>
    <property type="project" value="TreeGrafter"/>
</dbReference>
<dbReference type="GO" id="GO:0006631">
    <property type="term" value="P:fatty acid metabolic process"/>
    <property type="evidence" value="ECO:0007669"/>
    <property type="project" value="TreeGrafter"/>
</dbReference>
<evidence type="ECO:0000256" key="3">
    <source>
        <dbReference type="ARBA" id="ARBA00022679"/>
    </source>
</evidence>
<comment type="subcellular location">
    <subcellularLocation>
        <location evidence="1">Endomembrane system</location>
        <topology evidence="1">Peripheral membrane protein</topology>
    </subcellularLocation>
</comment>
<proteinExistence type="inferred from homology"/>
<evidence type="ECO:0000256" key="5">
    <source>
        <dbReference type="ARBA" id="ARBA00023315"/>
    </source>
</evidence>
<dbReference type="GO" id="GO:0031966">
    <property type="term" value="C:mitochondrial membrane"/>
    <property type="evidence" value="ECO:0007669"/>
    <property type="project" value="TreeGrafter"/>
</dbReference>
<feature type="region of interest" description="Disordered" evidence="6">
    <location>
        <begin position="702"/>
        <end position="729"/>
    </location>
</feature>
<dbReference type="SUPFAM" id="SSF69593">
    <property type="entry name" value="Glycerol-3-phosphate (1)-acyltransferase"/>
    <property type="match status" value="1"/>
</dbReference>
<feature type="domain" description="Phospholipid/glycerol acyltransferase" evidence="7">
    <location>
        <begin position="120"/>
        <end position="247"/>
    </location>
</feature>
<evidence type="ECO:0000313" key="8">
    <source>
        <dbReference type="EMBL" id="KAJ3261133.1"/>
    </source>
</evidence>
<dbReference type="Pfam" id="PF19277">
    <property type="entry name" value="GPAT_C"/>
    <property type="match status" value="1"/>
</dbReference>
<keyword evidence="9" id="KW-1185">Reference proteome</keyword>
<dbReference type="Pfam" id="PF01553">
    <property type="entry name" value="Acyltransferase"/>
    <property type="match status" value="1"/>
</dbReference>
<reference evidence="8" key="1">
    <citation type="submission" date="2020-05" db="EMBL/GenBank/DDBJ databases">
        <title>Phylogenomic resolution of chytrid fungi.</title>
        <authorList>
            <person name="Stajich J.E."/>
            <person name="Amses K."/>
            <person name="Simmons R."/>
            <person name="Seto K."/>
            <person name="Myers J."/>
            <person name="Bonds A."/>
            <person name="Quandt C.A."/>
            <person name="Barry K."/>
            <person name="Liu P."/>
            <person name="Grigoriev I."/>
            <person name="Longcore J.E."/>
            <person name="James T.Y."/>
        </authorList>
    </citation>
    <scope>NUCLEOTIDE SEQUENCE</scope>
    <source>
        <strain evidence="8">PLAUS21</strain>
    </source>
</reference>
<keyword evidence="4" id="KW-0472">Membrane</keyword>
<dbReference type="PANTHER" id="PTHR12563:SF17">
    <property type="entry name" value="DIHYDROXYACETONE PHOSPHATE ACYLTRANSFERASE"/>
    <property type="match status" value="1"/>
</dbReference>
<accession>A0AAD5Y5U4</accession>
<dbReference type="SMART" id="SM00563">
    <property type="entry name" value="PlsC"/>
    <property type="match status" value="1"/>
</dbReference>
<dbReference type="CDD" id="cd07993">
    <property type="entry name" value="LPLAT_DHAPAT-like"/>
    <property type="match status" value="1"/>
</dbReference>
<sequence length="818" mass="92969">MPLGDEAPQDPSIDYIGTKLFSADYRVNVEQVLRKAPSVKQIIQQTAEELYMKQAKQNKSIKSIRYEVEQRADKIISEMIADMSSVNVTKLYHRGIHVSEPEVRALRQVAKEASDENISLIFVPCHKSHVDYLVVSYVLYRMGIALPHIAAGDNLNMPGIGWVLRHNGAFFIRREWGGDKLYIAIMQEYVQFLLQNGFNIEAFIEGTRSRTGKLLQPKFGFLKLILESVLGNKAKDAILVPVSLGYDKVIETPSYVNELLGTPKQKESIGQLLSSVNLLQLKWGRIDVRFGKAFSMKSFINGIVQAGKPNFRNLSHSGQSVYMLQALGYRILAEINKILVIMPTSLVGTVLLTLRGRGVGKTELVRKVTKLQKEITARGGQVAESGLSSNEVIVDRAVKVLGELIGRRYEILEPVYYPVKRFELSYYRNQVIHLFVPESIFCVGMYATIKVGGPIRLQRIPRKLLLSDISFLSQLLKYEFVFGSGGVEQNTDEVLEKLSKANVAESGIEEENNPNNGNGKGEQWITLSAEERRTGRENFDFYCFLLWPFVETYWLTAVSLYTILPDRKSNPNDIHWVDKRIFMKRSQIFGKTLYYEGDISYFESVNKETIGNAIARLKELGVIHLHKGPEAPIGSHFDPSPLSTNINTVWIALASDWIPAESLPEVSNVEEDDSKRRRRNDWDGPIGNFSIVPKKSMYSNSKSISLSHSDTEDESATKEKYESHSSTTEIEKLNWKSSRKIRPVNVPIAEEDDNHKTWYQLRPKGRLWEFCEHIGRFRREGKNRRDTSTVANRVLRLAQLASQWEGGKKKDKKQKAKL</sequence>
<dbReference type="Proteomes" id="UP001210925">
    <property type="component" value="Unassembled WGS sequence"/>
</dbReference>
<dbReference type="GO" id="GO:0019432">
    <property type="term" value="P:triglyceride biosynthetic process"/>
    <property type="evidence" value="ECO:0007669"/>
    <property type="project" value="TreeGrafter"/>
</dbReference>
<protein>
    <recommendedName>
        <fullName evidence="7">Phospholipid/glycerol acyltransferase domain-containing protein</fullName>
    </recommendedName>
</protein>
<gene>
    <name evidence="8" type="ORF">HK103_006442</name>
</gene>
<evidence type="ECO:0000313" key="9">
    <source>
        <dbReference type="Proteomes" id="UP001210925"/>
    </source>
</evidence>
<dbReference type="EMBL" id="JADGKB010000007">
    <property type="protein sequence ID" value="KAJ3261133.1"/>
    <property type="molecule type" value="Genomic_DNA"/>
</dbReference>
<evidence type="ECO:0000256" key="1">
    <source>
        <dbReference type="ARBA" id="ARBA00004184"/>
    </source>
</evidence>